<evidence type="ECO:0000256" key="2">
    <source>
        <dbReference type="ARBA" id="ARBA00022771"/>
    </source>
</evidence>
<evidence type="ECO:0000313" key="6">
    <source>
        <dbReference type="EMBL" id="TNN77400.1"/>
    </source>
</evidence>
<evidence type="ECO:0000256" key="1">
    <source>
        <dbReference type="ARBA" id="ARBA00022723"/>
    </source>
</evidence>
<keyword evidence="1" id="KW-0479">Metal-binding</keyword>
<dbReference type="InterPro" id="IPR013083">
    <property type="entry name" value="Znf_RING/FYVE/PHD"/>
</dbReference>
<protein>
    <submittedName>
        <fullName evidence="6">BRCA1-associated RING domain protein 1</fullName>
    </submittedName>
</protein>
<proteinExistence type="predicted"/>
<evidence type="ECO:0000259" key="5">
    <source>
        <dbReference type="Pfam" id="PF14835"/>
    </source>
</evidence>
<keyword evidence="7" id="KW-1185">Reference proteome</keyword>
<name>A0A4Z2IHG2_9TELE</name>
<dbReference type="Gene3D" id="3.30.40.10">
    <property type="entry name" value="Zinc/RING finger domain, C3HC4 (zinc finger)"/>
    <property type="match status" value="1"/>
</dbReference>
<evidence type="ECO:0000256" key="4">
    <source>
        <dbReference type="SAM" id="MobiDB-lite"/>
    </source>
</evidence>
<feature type="region of interest" description="Disordered" evidence="4">
    <location>
        <begin position="133"/>
        <end position="165"/>
    </location>
</feature>
<evidence type="ECO:0000313" key="7">
    <source>
        <dbReference type="Proteomes" id="UP000314294"/>
    </source>
</evidence>
<organism evidence="6 7">
    <name type="scientific">Liparis tanakae</name>
    <name type="common">Tanaka's snailfish</name>
    <dbReference type="NCBI Taxonomy" id="230148"/>
    <lineage>
        <taxon>Eukaryota</taxon>
        <taxon>Metazoa</taxon>
        <taxon>Chordata</taxon>
        <taxon>Craniata</taxon>
        <taxon>Vertebrata</taxon>
        <taxon>Euteleostomi</taxon>
        <taxon>Actinopterygii</taxon>
        <taxon>Neopterygii</taxon>
        <taxon>Teleostei</taxon>
        <taxon>Neoteleostei</taxon>
        <taxon>Acanthomorphata</taxon>
        <taxon>Eupercaria</taxon>
        <taxon>Perciformes</taxon>
        <taxon>Cottioidei</taxon>
        <taxon>Cottales</taxon>
        <taxon>Liparidae</taxon>
        <taxon>Liparis</taxon>
    </lineage>
</organism>
<sequence>MDSEVLAQTQDWKNTKEAVRKFRQLLLCSKCEKLMTEPVCLGMCEHMLCRSCAGPQAGDGCVVCQSPAWVKDIHINRQLSSVIQLFCGLEFLLHPIEQPDSFLAKNETQPRSPVFKQKKNFKIWFSPRSRKIQKGGQGCHIGDHAKKAQGFHRQAEKSPDVSSCP</sequence>
<dbReference type="SUPFAM" id="SSF57850">
    <property type="entry name" value="RING/U-box"/>
    <property type="match status" value="1"/>
</dbReference>
<accession>A0A4Z2IHG2</accession>
<feature type="domain" description="BARD1 Zinc finger RING-type" evidence="5">
    <location>
        <begin position="22"/>
        <end position="83"/>
    </location>
</feature>
<keyword evidence="3" id="KW-0862">Zinc</keyword>
<dbReference type="OrthoDB" id="2384350at2759"/>
<dbReference type="InterPro" id="IPR017907">
    <property type="entry name" value="Znf_RING_CS"/>
</dbReference>
<reference evidence="6 7" key="1">
    <citation type="submission" date="2019-03" db="EMBL/GenBank/DDBJ databases">
        <title>First draft genome of Liparis tanakae, snailfish: a comprehensive survey of snailfish specific genes.</title>
        <authorList>
            <person name="Kim W."/>
            <person name="Song I."/>
            <person name="Jeong J.-H."/>
            <person name="Kim D."/>
            <person name="Kim S."/>
            <person name="Ryu S."/>
            <person name="Song J.Y."/>
            <person name="Lee S.K."/>
        </authorList>
    </citation>
    <scope>NUCLEOTIDE SEQUENCE [LARGE SCALE GENOMIC DNA]</scope>
    <source>
        <tissue evidence="6">Muscle</tissue>
    </source>
</reference>
<dbReference type="Proteomes" id="UP000314294">
    <property type="component" value="Unassembled WGS sequence"/>
</dbReference>
<gene>
    <name evidence="6" type="primary">Bard1</name>
    <name evidence="6" type="ORF">EYF80_012364</name>
</gene>
<keyword evidence="2" id="KW-0863">Zinc-finger</keyword>
<dbReference type="GO" id="GO:0008270">
    <property type="term" value="F:zinc ion binding"/>
    <property type="evidence" value="ECO:0007669"/>
    <property type="project" value="UniProtKB-KW"/>
</dbReference>
<comment type="caution">
    <text evidence="6">The sequence shown here is derived from an EMBL/GenBank/DDBJ whole genome shotgun (WGS) entry which is preliminary data.</text>
</comment>
<dbReference type="PROSITE" id="PS00518">
    <property type="entry name" value="ZF_RING_1"/>
    <property type="match status" value="1"/>
</dbReference>
<dbReference type="Pfam" id="PF14835">
    <property type="entry name" value="zf-RING_6"/>
    <property type="match status" value="1"/>
</dbReference>
<dbReference type="InterPro" id="IPR039503">
    <property type="entry name" value="BARD1_Znf-RING"/>
</dbReference>
<dbReference type="EMBL" id="SRLO01000083">
    <property type="protein sequence ID" value="TNN77400.1"/>
    <property type="molecule type" value="Genomic_DNA"/>
</dbReference>
<dbReference type="AlphaFoldDB" id="A0A4Z2IHG2"/>
<evidence type="ECO:0000256" key="3">
    <source>
        <dbReference type="ARBA" id="ARBA00022833"/>
    </source>
</evidence>